<protein>
    <recommendedName>
        <fullName evidence="8">C2H2-type domain-containing protein</fullName>
    </recommendedName>
</protein>
<feature type="domain" description="C2H2-type" evidence="8">
    <location>
        <begin position="308"/>
        <end position="330"/>
    </location>
</feature>
<evidence type="ECO:0000256" key="7">
    <source>
        <dbReference type="SAM" id="MobiDB-lite"/>
    </source>
</evidence>
<evidence type="ECO:0000313" key="9">
    <source>
        <dbReference type="EMBL" id="CAL8143447.1"/>
    </source>
</evidence>
<comment type="caution">
    <text evidence="9">The sequence shown here is derived from an EMBL/GenBank/DDBJ whole genome shotgun (WGS) entry which is preliminary data.</text>
</comment>
<proteinExistence type="predicted"/>
<feature type="domain" description="C2H2-type" evidence="8">
    <location>
        <begin position="426"/>
        <end position="446"/>
    </location>
</feature>
<dbReference type="InterPro" id="IPR013087">
    <property type="entry name" value="Znf_C2H2_type"/>
</dbReference>
<feature type="domain" description="C2H2-type" evidence="8">
    <location>
        <begin position="340"/>
        <end position="361"/>
    </location>
</feature>
<evidence type="ECO:0000256" key="1">
    <source>
        <dbReference type="ARBA" id="ARBA00004123"/>
    </source>
</evidence>
<keyword evidence="4" id="KW-0863">Zinc-finger</keyword>
<evidence type="ECO:0000256" key="6">
    <source>
        <dbReference type="ARBA" id="ARBA00023242"/>
    </source>
</evidence>
<dbReference type="PANTHER" id="PTHR24406">
    <property type="entry name" value="TRANSCRIPTIONAL REPRESSOR CTCFL-RELATED"/>
    <property type="match status" value="1"/>
</dbReference>
<feature type="compositionally biased region" description="Polar residues" evidence="7">
    <location>
        <begin position="365"/>
        <end position="379"/>
    </location>
</feature>
<reference evidence="9 10" key="1">
    <citation type="submission" date="2024-08" db="EMBL/GenBank/DDBJ databases">
        <authorList>
            <person name="Cucini C."/>
            <person name="Frati F."/>
        </authorList>
    </citation>
    <scope>NUCLEOTIDE SEQUENCE [LARGE SCALE GENOMIC DNA]</scope>
</reference>
<feature type="compositionally biased region" description="Polar residues" evidence="7">
    <location>
        <begin position="265"/>
        <end position="281"/>
    </location>
</feature>
<sequence>MSGTQELVHCLFCASPCSPTFTVIEGNLTRVKTEEEQVLDKAETPRLALQLRVIFILKRIFNFEDEKLTNFLGKLDGQLDPEFWVRLCQPCENLVREYYQTFKKDLELQRKLTSISATLKAHIEETREVHEEMQEEEDEENPAIHIWKEVREAVLNQNGNKSVVNEMKADARPTTPSFTTIFNTIGDNSAEILMDGDIRADWYGEEGTLHLEIPDLSTLKEILGLDFQLGSEQASNHKVFIKEKQFPNNKQSKSEPSPLTKRVNMKTTTASAQPKRISQQPKKNDKDKDTIPIPTGYLKYGDRLFRKLTCEQCPYYTANVNYLKSHQKLHQPGPKSSKAVTCPICSWVMLSSRLPMHNDAHHHSSTLLSQNQEGQGQSQAKKDPEEIGTEEKSRKYFKCPDCGALHVSLLRLRVHLQKLHESGKGVKCPECGWLVSNLKGHIVNWHPQEGTVQARVRKRTASYPIIEVERLNDAELDLKSKGEQQEPSSHSPRLPANMKITTAASIRIRQTNLMKTKKRRKNMSSLIPQYRRAGPAKNFSCEKCPYTARDLGYLKNHRKLHQPGSKGVTCSICKIVMQPFKVVQHNDIYHPSVTFEEQDGPDEEVVGRRSRFNRYYKCPDCGALCSALLRLRVDHQKLHESGEGVRCDECGWLTSNLKKHMMNWHPPEGSAQARLRKRTAAYRIVEVKKVKLLNWLGKGGKKSEEI</sequence>
<evidence type="ECO:0000256" key="3">
    <source>
        <dbReference type="ARBA" id="ARBA00022737"/>
    </source>
</evidence>
<keyword evidence="2" id="KW-0479">Metal-binding</keyword>
<keyword evidence="10" id="KW-1185">Reference proteome</keyword>
<feature type="compositionally biased region" description="Polar residues" evidence="7">
    <location>
        <begin position="246"/>
        <end position="257"/>
    </location>
</feature>
<dbReference type="EMBL" id="CAXLJM020000157">
    <property type="protein sequence ID" value="CAL8143447.1"/>
    <property type="molecule type" value="Genomic_DNA"/>
</dbReference>
<dbReference type="SMART" id="SM00355">
    <property type="entry name" value="ZnF_C2H2"/>
    <property type="match status" value="8"/>
</dbReference>
<dbReference type="InterPro" id="IPR050888">
    <property type="entry name" value="ZnF_C2H2-type_TF"/>
</dbReference>
<feature type="domain" description="C2H2-type" evidence="8">
    <location>
        <begin position="568"/>
        <end position="590"/>
    </location>
</feature>
<comment type="subcellular location">
    <subcellularLocation>
        <location evidence="1">Nucleus</location>
    </subcellularLocation>
</comment>
<feature type="domain" description="C2H2-type" evidence="8">
    <location>
        <begin position="645"/>
        <end position="665"/>
    </location>
</feature>
<evidence type="ECO:0000256" key="2">
    <source>
        <dbReference type="ARBA" id="ARBA00022723"/>
    </source>
</evidence>
<evidence type="ECO:0000313" key="10">
    <source>
        <dbReference type="Proteomes" id="UP001642540"/>
    </source>
</evidence>
<keyword evidence="5" id="KW-0862">Zinc</keyword>
<keyword evidence="3" id="KW-0677">Repeat</keyword>
<feature type="domain" description="C2H2-type" evidence="8">
    <location>
        <begin position="397"/>
        <end position="420"/>
    </location>
</feature>
<name>A0ABP1S436_9HEXA</name>
<feature type="region of interest" description="Disordered" evidence="7">
    <location>
        <begin position="358"/>
        <end position="392"/>
    </location>
</feature>
<dbReference type="Proteomes" id="UP001642540">
    <property type="component" value="Unassembled WGS sequence"/>
</dbReference>
<gene>
    <name evidence="9" type="ORF">ODALV1_LOCUS29582</name>
</gene>
<feature type="compositionally biased region" description="Basic and acidic residues" evidence="7">
    <location>
        <begin position="380"/>
        <end position="392"/>
    </location>
</feature>
<evidence type="ECO:0000259" key="8">
    <source>
        <dbReference type="SMART" id="SM00355"/>
    </source>
</evidence>
<dbReference type="Gene3D" id="3.30.160.60">
    <property type="entry name" value="Classic Zinc Finger"/>
    <property type="match status" value="4"/>
</dbReference>
<evidence type="ECO:0000256" key="4">
    <source>
        <dbReference type="ARBA" id="ARBA00022771"/>
    </source>
</evidence>
<feature type="domain" description="C2H2-type" evidence="8">
    <location>
        <begin position="616"/>
        <end position="639"/>
    </location>
</feature>
<keyword evidence="6" id="KW-0539">Nucleus</keyword>
<organism evidence="9 10">
    <name type="scientific">Orchesella dallaii</name>
    <dbReference type="NCBI Taxonomy" id="48710"/>
    <lineage>
        <taxon>Eukaryota</taxon>
        <taxon>Metazoa</taxon>
        <taxon>Ecdysozoa</taxon>
        <taxon>Arthropoda</taxon>
        <taxon>Hexapoda</taxon>
        <taxon>Collembola</taxon>
        <taxon>Entomobryomorpha</taxon>
        <taxon>Entomobryoidea</taxon>
        <taxon>Orchesellidae</taxon>
        <taxon>Orchesellinae</taxon>
        <taxon>Orchesella</taxon>
    </lineage>
</organism>
<feature type="domain" description="C2H2-type" evidence="8">
    <location>
        <begin position="539"/>
        <end position="561"/>
    </location>
</feature>
<accession>A0ABP1S436</accession>
<feature type="region of interest" description="Disordered" evidence="7">
    <location>
        <begin position="241"/>
        <end position="291"/>
    </location>
</feature>
<evidence type="ECO:0000256" key="5">
    <source>
        <dbReference type="ARBA" id="ARBA00022833"/>
    </source>
</evidence>